<name>A0ABT9GZ61_9GAMM</name>
<evidence type="ECO:0000259" key="7">
    <source>
        <dbReference type="SMART" id="SM00905"/>
    </source>
</evidence>
<keyword evidence="5 6" id="KW-0456">Lyase</keyword>
<comment type="caution">
    <text evidence="8">The sequence shown here is derived from an EMBL/GenBank/DDBJ whole genome shotgun (WGS) entry which is preliminary data.</text>
</comment>
<dbReference type="SMART" id="SM00905">
    <property type="entry name" value="FolB"/>
    <property type="match status" value="1"/>
</dbReference>
<comment type="function">
    <text evidence="6">Catalyzes the conversion of 7,8-dihydroneopterin to 6-hydroxymethyl-7,8-dihydropterin.</text>
</comment>
<feature type="domain" description="Dihydroneopterin aldolase/epimerase" evidence="7">
    <location>
        <begin position="4"/>
        <end position="114"/>
    </location>
</feature>
<keyword evidence="4 6" id="KW-0289">Folate biosynthesis</keyword>
<dbReference type="Gene3D" id="3.30.1130.10">
    <property type="match status" value="1"/>
</dbReference>
<dbReference type="NCBIfam" id="TIGR00526">
    <property type="entry name" value="folB_dom"/>
    <property type="match status" value="1"/>
</dbReference>
<dbReference type="EMBL" id="JAUZVZ010000009">
    <property type="protein sequence ID" value="MDP4536154.1"/>
    <property type="molecule type" value="Genomic_DNA"/>
</dbReference>
<evidence type="ECO:0000256" key="3">
    <source>
        <dbReference type="ARBA" id="ARBA00005708"/>
    </source>
</evidence>
<dbReference type="PANTHER" id="PTHR42844">
    <property type="entry name" value="DIHYDRONEOPTERIN ALDOLASE 1-RELATED"/>
    <property type="match status" value="1"/>
</dbReference>
<evidence type="ECO:0000256" key="1">
    <source>
        <dbReference type="ARBA" id="ARBA00001353"/>
    </source>
</evidence>
<sequence length="117" mass="12924">MDSVFIKKLCIDTVIGVYEWEKAIQQRLELDLELSCNTAVAAAQDDIRQALDYSVIAQQVTDLVTAEPIELIETVAERVATLLLANFSTDRVQVTVHKPGAVPTAQTVGVRIVRERS</sequence>
<dbReference type="Pfam" id="PF02152">
    <property type="entry name" value="FolB"/>
    <property type="match status" value="1"/>
</dbReference>
<organism evidence="8 9">
    <name type="scientific">Alkalimonas collagenimarina</name>
    <dbReference type="NCBI Taxonomy" id="400390"/>
    <lineage>
        <taxon>Bacteria</taxon>
        <taxon>Pseudomonadati</taxon>
        <taxon>Pseudomonadota</taxon>
        <taxon>Gammaproteobacteria</taxon>
        <taxon>Alkalimonas</taxon>
    </lineage>
</organism>
<dbReference type="EC" id="4.1.2.25" evidence="6"/>
<comment type="similarity">
    <text evidence="3 6">Belongs to the DHNA family.</text>
</comment>
<protein>
    <recommendedName>
        <fullName evidence="6">7,8-dihydroneopterin aldolase</fullName>
        <ecNumber evidence="6">4.1.2.25</ecNumber>
    </recommendedName>
</protein>
<dbReference type="InterPro" id="IPR006156">
    <property type="entry name" value="Dihydroneopterin_aldolase"/>
</dbReference>
<evidence type="ECO:0000313" key="8">
    <source>
        <dbReference type="EMBL" id="MDP4536154.1"/>
    </source>
</evidence>
<gene>
    <name evidence="8" type="primary">folB</name>
    <name evidence="8" type="ORF">Q3O60_08145</name>
</gene>
<evidence type="ECO:0000256" key="2">
    <source>
        <dbReference type="ARBA" id="ARBA00005013"/>
    </source>
</evidence>
<keyword evidence="9" id="KW-1185">Reference proteome</keyword>
<reference evidence="8 9" key="1">
    <citation type="submission" date="2023-08" db="EMBL/GenBank/DDBJ databases">
        <authorList>
            <person name="Joshi A."/>
            <person name="Thite S."/>
        </authorList>
    </citation>
    <scope>NUCLEOTIDE SEQUENCE [LARGE SCALE GENOMIC DNA]</scope>
    <source>
        <strain evidence="8 9">AC40</strain>
    </source>
</reference>
<dbReference type="InterPro" id="IPR006157">
    <property type="entry name" value="FolB_dom"/>
</dbReference>
<dbReference type="NCBIfam" id="TIGR00525">
    <property type="entry name" value="folB"/>
    <property type="match status" value="1"/>
</dbReference>
<dbReference type="GO" id="GO:0004150">
    <property type="term" value="F:dihydroneopterin aldolase activity"/>
    <property type="evidence" value="ECO:0007669"/>
    <property type="project" value="UniProtKB-EC"/>
</dbReference>
<comment type="pathway">
    <text evidence="2 6">Cofactor biosynthesis; tetrahydrofolate biosynthesis; 2-amino-4-hydroxy-6-hydroxymethyl-7,8-dihydropteridine diphosphate from 7,8-dihydroneopterin triphosphate: step 3/4.</text>
</comment>
<comment type="catalytic activity">
    <reaction evidence="1 6">
        <text>7,8-dihydroneopterin = 6-hydroxymethyl-7,8-dihydropterin + glycolaldehyde</text>
        <dbReference type="Rhea" id="RHEA:10540"/>
        <dbReference type="ChEBI" id="CHEBI:17001"/>
        <dbReference type="ChEBI" id="CHEBI:17071"/>
        <dbReference type="ChEBI" id="CHEBI:44841"/>
        <dbReference type="EC" id="4.1.2.25"/>
    </reaction>
</comment>
<dbReference type="SUPFAM" id="SSF55620">
    <property type="entry name" value="Tetrahydrobiopterin biosynthesis enzymes-like"/>
    <property type="match status" value="1"/>
</dbReference>
<dbReference type="Proteomes" id="UP001231616">
    <property type="component" value="Unassembled WGS sequence"/>
</dbReference>
<evidence type="ECO:0000256" key="6">
    <source>
        <dbReference type="RuleBase" id="RU362079"/>
    </source>
</evidence>
<dbReference type="InterPro" id="IPR043133">
    <property type="entry name" value="GTP-CH-I_C/QueF"/>
</dbReference>
<dbReference type="RefSeq" id="WP_305893467.1">
    <property type="nucleotide sequence ID" value="NZ_JAUZVZ010000009.1"/>
</dbReference>
<proteinExistence type="inferred from homology"/>
<evidence type="ECO:0000313" key="9">
    <source>
        <dbReference type="Proteomes" id="UP001231616"/>
    </source>
</evidence>
<dbReference type="PANTHER" id="PTHR42844:SF1">
    <property type="entry name" value="DIHYDRONEOPTERIN ALDOLASE 1-RELATED"/>
    <property type="match status" value="1"/>
</dbReference>
<accession>A0ABT9GZ61</accession>
<evidence type="ECO:0000256" key="4">
    <source>
        <dbReference type="ARBA" id="ARBA00022909"/>
    </source>
</evidence>
<evidence type="ECO:0000256" key="5">
    <source>
        <dbReference type="ARBA" id="ARBA00023239"/>
    </source>
</evidence>